<gene>
    <name evidence="20" type="primary">adtrp1</name>
</gene>
<organism evidence="20 21">
    <name type="scientific">Scleropages formosus</name>
    <name type="common">Asian bonytongue</name>
    <name type="synonym">Osteoglossum formosum</name>
    <dbReference type="NCBI Taxonomy" id="113540"/>
    <lineage>
        <taxon>Eukaryota</taxon>
        <taxon>Metazoa</taxon>
        <taxon>Chordata</taxon>
        <taxon>Craniata</taxon>
        <taxon>Vertebrata</taxon>
        <taxon>Euteleostomi</taxon>
        <taxon>Actinopterygii</taxon>
        <taxon>Neopterygii</taxon>
        <taxon>Teleostei</taxon>
        <taxon>Osteoglossocephala</taxon>
        <taxon>Osteoglossomorpha</taxon>
        <taxon>Osteoglossiformes</taxon>
        <taxon>Osteoglossidae</taxon>
        <taxon>Scleropages</taxon>
    </lineage>
</organism>
<evidence type="ECO:0000256" key="5">
    <source>
        <dbReference type="ARBA" id="ARBA00022989"/>
    </source>
</evidence>
<dbReference type="PANTHER" id="PTHR10989">
    <property type="entry name" value="ANDROGEN-INDUCED PROTEIN 1-RELATED"/>
    <property type="match status" value="1"/>
</dbReference>
<name>A0A8C9W061_SCLFO</name>
<comment type="catalytic activity">
    <reaction evidence="14">
        <text>13-(9Z-octadecenoyloxy)-octadecanoate + H2O = 13-hydroxy-octadecanoate + (9Z)-octadecenoate + H(+)</text>
        <dbReference type="Rhea" id="RHEA:52064"/>
        <dbReference type="ChEBI" id="CHEBI:15377"/>
        <dbReference type="ChEBI" id="CHEBI:15378"/>
        <dbReference type="ChEBI" id="CHEBI:30823"/>
        <dbReference type="ChEBI" id="CHEBI:136303"/>
        <dbReference type="ChEBI" id="CHEBI:136304"/>
    </reaction>
    <physiologicalReaction direction="left-to-right" evidence="14">
        <dbReference type="Rhea" id="RHEA:52065"/>
    </physiologicalReaction>
</comment>
<keyword evidence="21" id="KW-1185">Reference proteome</keyword>
<keyword evidence="6 18" id="KW-0472">Membrane</keyword>
<evidence type="ECO:0000256" key="16">
    <source>
        <dbReference type="ARBA" id="ARBA00049428"/>
    </source>
</evidence>
<evidence type="ECO:0000256" key="9">
    <source>
        <dbReference type="ARBA" id="ARBA00047863"/>
    </source>
</evidence>
<evidence type="ECO:0000256" key="2">
    <source>
        <dbReference type="ARBA" id="ARBA00004127"/>
    </source>
</evidence>
<comment type="subcellular location">
    <subcellularLocation>
        <location evidence="2">Endomembrane system</location>
        <topology evidence="2">Multi-pass membrane protein</topology>
    </subcellularLocation>
</comment>
<sequence>MAVIDALLVCVCVARAAPRSLRRHRSAARGARGFPPLLLPRATARVRRGARRELGPPPRSSSAGPGNVGAEGRGTFGWTDMETVPAHLSSVMKHPAEARFTKAEGSRDGLDSLEKRRGWKRGHDVQLDEDDLLDTDEVYWGSEVLHTVFFGLCFLTDVLHQFFSGPGKLTTLLVNIRDFLFTILAFPLGTFVCISFWTLYVIDRKLVYPKYLDDIIPLWLNHAMHTAILLLVLLELYLQPHRYPRRIRAVLCLALFCAAYLAWVLWVHHVSEIWVYPIMAHLSPAGLALFLAASALALLPLYLLGEKLSLKYWTKPGTQKKKKK</sequence>
<dbReference type="GO" id="GO:0012505">
    <property type="term" value="C:endomembrane system"/>
    <property type="evidence" value="ECO:0007669"/>
    <property type="project" value="UniProtKB-SubCell"/>
</dbReference>
<comment type="catalytic activity">
    <reaction evidence="12">
        <text>9-(9Z-octadecenoyloxy)-octadecanoate + H2O = 9-hydroxy-octadecanoate + (9Z)-octadecenoate + H(+)</text>
        <dbReference type="Rhea" id="RHEA:52048"/>
        <dbReference type="ChEBI" id="CHEBI:15377"/>
        <dbReference type="ChEBI" id="CHEBI:15378"/>
        <dbReference type="ChEBI" id="CHEBI:30823"/>
        <dbReference type="ChEBI" id="CHEBI:136282"/>
        <dbReference type="ChEBI" id="CHEBI:136286"/>
    </reaction>
    <physiologicalReaction direction="left-to-right" evidence="12">
        <dbReference type="Rhea" id="RHEA:52049"/>
    </physiologicalReaction>
</comment>
<dbReference type="InterPro" id="IPR006838">
    <property type="entry name" value="ADTRP_AIG1"/>
</dbReference>
<comment type="catalytic activity">
    <reaction evidence="9">
        <text>9-hexadecanoyloxy-octadecanoate + H2O = 9-hydroxy-octadecanoate + hexadecanoate + H(+)</text>
        <dbReference type="Rhea" id="RHEA:52052"/>
        <dbReference type="ChEBI" id="CHEBI:7896"/>
        <dbReference type="ChEBI" id="CHEBI:15377"/>
        <dbReference type="ChEBI" id="CHEBI:15378"/>
        <dbReference type="ChEBI" id="CHEBI:83670"/>
        <dbReference type="ChEBI" id="CHEBI:136286"/>
    </reaction>
    <physiologicalReaction direction="left-to-right" evidence="9">
        <dbReference type="Rhea" id="RHEA:52053"/>
    </physiologicalReaction>
</comment>
<dbReference type="GeneTree" id="ENSGT00940000158284"/>
<evidence type="ECO:0000256" key="12">
    <source>
        <dbReference type="ARBA" id="ARBA00048800"/>
    </source>
</evidence>
<keyword evidence="19" id="KW-0732">Signal</keyword>
<feature type="region of interest" description="Disordered" evidence="17">
    <location>
        <begin position="47"/>
        <end position="75"/>
    </location>
</feature>
<keyword evidence="4 18" id="KW-0812">Transmembrane</keyword>
<comment type="catalytic activity">
    <reaction evidence="8">
        <text>13-octadecanoyloxy-octadecanoate + H2O = 13-hydroxy-octadecanoate + octadecanoate + H(+)</text>
        <dbReference type="Rhea" id="RHEA:52084"/>
        <dbReference type="ChEBI" id="CHEBI:15377"/>
        <dbReference type="ChEBI" id="CHEBI:15378"/>
        <dbReference type="ChEBI" id="CHEBI:25629"/>
        <dbReference type="ChEBI" id="CHEBI:136304"/>
        <dbReference type="ChEBI" id="CHEBI:136335"/>
    </reaction>
    <physiologicalReaction direction="left-to-right" evidence="8">
        <dbReference type="Rhea" id="RHEA:52085"/>
    </physiologicalReaction>
</comment>
<comment type="catalytic activity">
    <reaction evidence="10">
        <text>12-octadecanoyloxy-octadecanoate + H2O = 12-hydroxyoctadecanoate + octadecanoate + H(+)</text>
        <dbReference type="Rhea" id="RHEA:52080"/>
        <dbReference type="ChEBI" id="CHEBI:15377"/>
        <dbReference type="ChEBI" id="CHEBI:15378"/>
        <dbReference type="ChEBI" id="CHEBI:25629"/>
        <dbReference type="ChEBI" id="CHEBI:84201"/>
        <dbReference type="ChEBI" id="CHEBI:136330"/>
    </reaction>
    <physiologicalReaction direction="left-to-right" evidence="10">
        <dbReference type="Rhea" id="RHEA:52081"/>
    </physiologicalReaction>
</comment>
<comment type="catalytic activity">
    <reaction evidence="11">
        <text>12-(9Z-octadecenoyloxy)-octadecanoate + H2O = 12-hydroxyoctadecanoate + (9Z)-octadecenoate + H(+)</text>
        <dbReference type="Rhea" id="RHEA:52060"/>
        <dbReference type="ChEBI" id="CHEBI:15377"/>
        <dbReference type="ChEBI" id="CHEBI:15378"/>
        <dbReference type="ChEBI" id="CHEBI:30823"/>
        <dbReference type="ChEBI" id="CHEBI:84201"/>
        <dbReference type="ChEBI" id="CHEBI:136302"/>
    </reaction>
    <physiologicalReaction direction="left-to-right" evidence="11">
        <dbReference type="Rhea" id="RHEA:52061"/>
    </physiologicalReaction>
</comment>
<reference evidence="20" key="2">
    <citation type="submission" date="2025-08" db="UniProtKB">
        <authorList>
            <consortium name="Ensembl"/>
        </authorList>
    </citation>
    <scope>IDENTIFICATION</scope>
</reference>
<comment type="catalytic activity">
    <reaction evidence="16">
        <text>12-(9Z-hexadecenoyloxy)-octadecanoate + H2O = 12-hydroxyoctadecanoate + (9Z)-hexadecenoate + H(+)</text>
        <dbReference type="Rhea" id="RHEA:52072"/>
        <dbReference type="ChEBI" id="CHEBI:15377"/>
        <dbReference type="ChEBI" id="CHEBI:15378"/>
        <dbReference type="ChEBI" id="CHEBI:32372"/>
        <dbReference type="ChEBI" id="CHEBI:84201"/>
        <dbReference type="ChEBI" id="CHEBI:136312"/>
    </reaction>
    <physiologicalReaction direction="left-to-right" evidence="16">
        <dbReference type="Rhea" id="RHEA:52073"/>
    </physiologicalReaction>
</comment>
<dbReference type="Pfam" id="PF04750">
    <property type="entry name" value="Far-17a_AIG1"/>
    <property type="match status" value="1"/>
</dbReference>
<evidence type="ECO:0000256" key="8">
    <source>
        <dbReference type="ARBA" id="ARBA00047427"/>
    </source>
</evidence>
<evidence type="ECO:0000313" key="20">
    <source>
        <dbReference type="Ensembl" id="ENSSFOP00015068297.1"/>
    </source>
</evidence>
<feature type="transmembrane region" description="Helical" evidence="18">
    <location>
        <begin position="179"/>
        <end position="199"/>
    </location>
</feature>
<feature type="signal peptide" evidence="19">
    <location>
        <begin position="1"/>
        <end position="16"/>
    </location>
</feature>
<evidence type="ECO:0000256" key="6">
    <source>
        <dbReference type="ARBA" id="ARBA00023136"/>
    </source>
</evidence>
<feature type="compositionally biased region" description="Gly residues" evidence="17">
    <location>
        <begin position="66"/>
        <end position="75"/>
    </location>
</feature>
<dbReference type="AlphaFoldDB" id="A0A8C9W061"/>
<comment type="catalytic activity">
    <reaction evidence="7">
        <text>12-hexadecanoyloxy-octadecanoate + H2O = 12-hydroxyoctadecanoate + hexadecanoate + H(+)</text>
        <dbReference type="Rhea" id="RHEA:52056"/>
        <dbReference type="ChEBI" id="CHEBI:7896"/>
        <dbReference type="ChEBI" id="CHEBI:15377"/>
        <dbReference type="ChEBI" id="CHEBI:15378"/>
        <dbReference type="ChEBI" id="CHEBI:83677"/>
        <dbReference type="ChEBI" id="CHEBI:84201"/>
    </reaction>
    <physiologicalReaction direction="left-to-right" evidence="7">
        <dbReference type="Rhea" id="RHEA:52057"/>
    </physiologicalReaction>
</comment>
<evidence type="ECO:0000313" key="21">
    <source>
        <dbReference type="Proteomes" id="UP000694397"/>
    </source>
</evidence>
<protein>
    <submittedName>
        <fullName evidence="20">Androgen dependent TFPI regulating protein 1</fullName>
    </submittedName>
</protein>
<comment type="similarity">
    <text evidence="3">Belongs to the AIG1 family.</text>
</comment>
<feature type="transmembrane region" description="Helical" evidence="18">
    <location>
        <begin position="287"/>
        <end position="305"/>
    </location>
</feature>
<evidence type="ECO:0000256" key="7">
    <source>
        <dbReference type="ARBA" id="ARBA00047368"/>
    </source>
</evidence>
<evidence type="ECO:0000256" key="11">
    <source>
        <dbReference type="ARBA" id="ARBA00048701"/>
    </source>
</evidence>
<evidence type="ECO:0000256" key="13">
    <source>
        <dbReference type="ARBA" id="ARBA00049221"/>
    </source>
</evidence>
<evidence type="ECO:0000256" key="18">
    <source>
        <dbReference type="SAM" id="Phobius"/>
    </source>
</evidence>
<evidence type="ECO:0000256" key="19">
    <source>
        <dbReference type="SAM" id="SignalP"/>
    </source>
</evidence>
<evidence type="ECO:0000256" key="14">
    <source>
        <dbReference type="ARBA" id="ARBA00049296"/>
    </source>
</evidence>
<dbReference type="PANTHER" id="PTHR10989:SF17">
    <property type="entry name" value="ANDROGEN-DEPENDENT TFPI-REGULATING PROTEIN"/>
    <property type="match status" value="1"/>
</dbReference>
<evidence type="ECO:0000256" key="3">
    <source>
        <dbReference type="ARBA" id="ARBA00009300"/>
    </source>
</evidence>
<feature type="chain" id="PRO_5034224641" evidence="19">
    <location>
        <begin position="17"/>
        <end position="324"/>
    </location>
</feature>
<proteinExistence type="inferred from homology"/>
<feature type="transmembrane region" description="Helical" evidence="18">
    <location>
        <begin position="250"/>
        <end position="267"/>
    </location>
</feature>
<feature type="transmembrane region" description="Helical" evidence="18">
    <location>
        <begin position="219"/>
        <end position="238"/>
    </location>
</feature>
<keyword evidence="5 18" id="KW-1133">Transmembrane helix</keyword>
<dbReference type="Proteomes" id="UP000694397">
    <property type="component" value="Chromosome 1"/>
</dbReference>
<evidence type="ECO:0000256" key="10">
    <source>
        <dbReference type="ARBA" id="ARBA00048680"/>
    </source>
</evidence>
<accession>A0A8C9W061</accession>
<comment type="catalytic activity">
    <reaction evidence="13">
        <text>9-octadecanoyloxy-octadecanoate + H2O = 9-hydroxy-octadecanoate + octadecanoate + H(+)</text>
        <dbReference type="Rhea" id="RHEA:52096"/>
        <dbReference type="ChEBI" id="CHEBI:15377"/>
        <dbReference type="ChEBI" id="CHEBI:15378"/>
        <dbReference type="ChEBI" id="CHEBI:25629"/>
        <dbReference type="ChEBI" id="CHEBI:136286"/>
        <dbReference type="ChEBI" id="CHEBI:136373"/>
    </reaction>
    <physiologicalReaction direction="left-to-right" evidence="13">
        <dbReference type="Rhea" id="RHEA:52097"/>
    </physiologicalReaction>
</comment>
<reference evidence="20" key="3">
    <citation type="submission" date="2025-09" db="UniProtKB">
        <authorList>
            <consortium name="Ensembl"/>
        </authorList>
    </citation>
    <scope>IDENTIFICATION</scope>
</reference>
<reference evidence="20 21" key="1">
    <citation type="submission" date="2019-04" db="EMBL/GenBank/DDBJ databases">
        <authorList>
            <consortium name="Wellcome Sanger Institute Data Sharing"/>
        </authorList>
    </citation>
    <scope>NUCLEOTIDE SEQUENCE [LARGE SCALE GENOMIC DNA]</scope>
</reference>
<evidence type="ECO:0000256" key="15">
    <source>
        <dbReference type="ARBA" id="ARBA00049322"/>
    </source>
</evidence>
<evidence type="ECO:0000256" key="4">
    <source>
        <dbReference type="ARBA" id="ARBA00022692"/>
    </source>
</evidence>
<evidence type="ECO:0000256" key="1">
    <source>
        <dbReference type="ARBA" id="ARBA00000923"/>
    </source>
</evidence>
<dbReference type="OrthoDB" id="1898221at2759"/>
<comment type="catalytic activity">
    <reaction evidence="1">
        <text>9-(9Z-hexadecenoyloxy)-octadecanoate + H2O = (9Z)-hexadecenoate + 9-hydroxy-octadecanoate + H(+)</text>
        <dbReference type="Rhea" id="RHEA:52068"/>
        <dbReference type="ChEBI" id="CHEBI:15377"/>
        <dbReference type="ChEBI" id="CHEBI:15378"/>
        <dbReference type="ChEBI" id="CHEBI:32372"/>
        <dbReference type="ChEBI" id="CHEBI:136286"/>
        <dbReference type="ChEBI" id="CHEBI:136309"/>
    </reaction>
    <physiologicalReaction direction="left-to-right" evidence="1">
        <dbReference type="Rhea" id="RHEA:52069"/>
    </physiologicalReaction>
</comment>
<comment type="catalytic activity">
    <reaction evidence="15">
        <text>13-(9Z-hexadecenoyloxy)-octadecanoate + H2O = 13-hydroxy-octadecanoate + (9Z)-hexadecenoate + H(+)</text>
        <dbReference type="Rhea" id="RHEA:52076"/>
        <dbReference type="ChEBI" id="CHEBI:15377"/>
        <dbReference type="ChEBI" id="CHEBI:15378"/>
        <dbReference type="ChEBI" id="CHEBI:32372"/>
        <dbReference type="ChEBI" id="CHEBI:136304"/>
        <dbReference type="ChEBI" id="CHEBI:136315"/>
    </reaction>
    <physiologicalReaction direction="left-to-right" evidence="15">
        <dbReference type="Rhea" id="RHEA:52077"/>
    </physiologicalReaction>
</comment>
<dbReference type="GO" id="GO:0016020">
    <property type="term" value="C:membrane"/>
    <property type="evidence" value="ECO:0007669"/>
    <property type="project" value="InterPro"/>
</dbReference>
<dbReference type="Ensembl" id="ENSSFOT00015048747.1">
    <property type="protein sequence ID" value="ENSSFOP00015068297.1"/>
    <property type="gene ID" value="ENSSFOG00015027701.1"/>
</dbReference>
<evidence type="ECO:0000256" key="17">
    <source>
        <dbReference type="SAM" id="MobiDB-lite"/>
    </source>
</evidence>